<feature type="compositionally biased region" description="Basic and acidic residues" evidence="1">
    <location>
        <begin position="1"/>
        <end position="12"/>
    </location>
</feature>
<accession>A0A8J5RN94</accession>
<name>A0A8J5RN94_ZIZPA</name>
<sequence length="87" mass="9295">MESPKKSPEKPTKQYKSLRKCTEPIQPHRYPRRVAIAVSASAPSSAAGKGNGKGKGKGTGKSSPEAGEPTRPTVLDYPSTRHLPRAL</sequence>
<organism evidence="2 3">
    <name type="scientific">Zizania palustris</name>
    <name type="common">Northern wild rice</name>
    <dbReference type="NCBI Taxonomy" id="103762"/>
    <lineage>
        <taxon>Eukaryota</taxon>
        <taxon>Viridiplantae</taxon>
        <taxon>Streptophyta</taxon>
        <taxon>Embryophyta</taxon>
        <taxon>Tracheophyta</taxon>
        <taxon>Spermatophyta</taxon>
        <taxon>Magnoliopsida</taxon>
        <taxon>Liliopsida</taxon>
        <taxon>Poales</taxon>
        <taxon>Poaceae</taxon>
        <taxon>BOP clade</taxon>
        <taxon>Oryzoideae</taxon>
        <taxon>Oryzeae</taxon>
        <taxon>Zizaniinae</taxon>
        <taxon>Zizania</taxon>
    </lineage>
</organism>
<reference evidence="2" key="1">
    <citation type="journal article" date="2021" name="bioRxiv">
        <title>Whole Genome Assembly and Annotation of Northern Wild Rice, Zizania palustris L., Supports a Whole Genome Duplication in the Zizania Genus.</title>
        <authorList>
            <person name="Haas M."/>
            <person name="Kono T."/>
            <person name="Macchietto M."/>
            <person name="Millas R."/>
            <person name="McGilp L."/>
            <person name="Shao M."/>
            <person name="Duquette J."/>
            <person name="Hirsch C.N."/>
            <person name="Kimball J."/>
        </authorList>
    </citation>
    <scope>NUCLEOTIDE SEQUENCE</scope>
    <source>
        <tissue evidence="2">Fresh leaf tissue</tissue>
    </source>
</reference>
<keyword evidence="3" id="KW-1185">Reference proteome</keyword>
<dbReference type="EMBL" id="JAAALK010000290">
    <property type="protein sequence ID" value="KAG8047260.1"/>
    <property type="molecule type" value="Genomic_DNA"/>
</dbReference>
<proteinExistence type="predicted"/>
<gene>
    <name evidence="2" type="ORF">GUJ93_ZPchr0008g13525</name>
</gene>
<evidence type="ECO:0000313" key="3">
    <source>
        <dbReference type="Proteomes" id="UP000729402"/>
    </source>
</evidence>
<feature type="compositionally biased region" description="Low complexity" evidence="1">
    <location>
        <begin position="35"/>
        <end position="48"/>
    </location>
</feature>
<feature type="region of interest" description="Disordered" evidence="1">
    <location>
        <begin position="1"/>
        <end position="87"/>
    </location>
</feature>
<protein>
    <submittedName>
        <fullName evidence="2">Uncharacterized protein</fullName>
    </submittedName>
</protein>
<dbReference type="AlphaFoldDB" id="A0A8J5RN94"/>
<dbReference type="Proteomes" id="UP000729402">
    <property type="component" value="Unassembled WGS sequence"/>
</dbReference>
<evidence type="ECO:0000256" key="1">
    <source>
        <dbReference type="SAM" id="MobiDB-lite"/>
    </source>
</evidence>
<evidence type="ECO:0000313" key="2">
    <source>
        <dbReference type="EMBL" id="KAG8047260.1"/>
    </source>
</evidence>
<comment type="caution">
    <text evidence="2">The sequence shown here is derived from an EMBL/GenBank/DDBJ whole genome shotgun (WGS) entry which is preliminary data.</text>
</comment>
<reference evidence="2" key="2">
    <citation type="submission" date="2021-02" db="EMBL/GenBank/DDBJ databases">
        <authorList>
            <person name="Kimball J.A."/>
            <person name="Haas M.W."/>
            <person name="Macchietto M."/>
            <person name="Kono T."/>
            <person name="Duquette J."/>
            <person name="Shao M."/>
        </authorList>
    </citation>
    <scope>NUCLEOTIDE SEQUENCE</scope>
    <source>
        <tissue evidence="2">Fresh leaf tissue</tissue>
    </source>
</reference>